<evidence type="ECO:0000256" key="1">
    <source>
        <dbReference type="ARBA" id="ARBA00000654"/>
    </source>
</evidence>
<name>A0ABP6LXP0_9ACTN</name>
<dbReference type="PROSITE" id="PS00160">
    <property type="entry name" value="ALDOLASE_KDPG_KHG_2"/>
    <property type="match status" value="1"/>
</dbReference>
<evidence type="ECO:0000256" key="8">
    <source>
        <dbReference type="ARBA" id="ARBA00023277"/>
    </source>
</evidence>
<dbReference type="PANTHER" id="PTHR30246:SF1">
    <property type="entry name" value="2-DEHYDRO-3-DEOXY-6-PHOSPHOGALACTONATE ALDOLASE-RELATED"/>
    <property type="match status" value="1"/>
</dbReference>
<keyword evidence="7" id="KW-0704">Schiff base</keyword>
<dbReference type="PROSITE" id="PS00159">
    <property type="entry name" value="ALDOLASE_KDPG_KHG_1"/>
    <property type="match status" value="1"/>
</dbReference>
<gene>
    <name evidence="9" type="primary">eda</name>
    <name evidence="9" type="ORF">GCM10010448_56860</name>
</gene>
<evidence type="ECO:0000256" key="2">
    <source>
        <dbReference type="ARBA" id="ARBA00004736"/>
    </source>
</evidence>
<accession>A0ABP6LXP0</accession>
<evidence type="ECO:0000256" key="5">
    <source>
        <dbReference type="ARBA" id="ARBA00013063"/>
    </source>
</evidence>
<evidence type="ECO:0000313" key="9">
    <source>
        <dbReference type="EMBL" id="GAA3066042.1"/>
    </source>
</evidence>
<dbReference type="InterPro" id="IPR031337">
    <property type="entry name" value="KDPG/KHG_AS_1"/>
</dbReference>
<evidence type="ECO:0000313" key="10">
    <source>
        <dbReference type="Proteomes" id="UP001501532"/>
    </source>
</evidence>
<dbReference type="NCBIfam" id="TIGR01182">
    <property type="entry name" value="eda"/>
    <property type="match status" value="1"/>
</dbReference>
<dbReference type="InterPro" id="IPR000887">
    <property type="entry name" value="Aldlse_KDPG_KHG"/>
</dbReference>
<organism evidence="9 10">
    <name type="scientific">Streptomyces glomeratus</name>
    <dbReference type="NCBI Taxonomy" id="284452"/>
    <lineage>
        <taxon>Bacteria</taxon>
        <taxon>Bacillati</taxon>
        <taxon>Actinomycetota</taxon>
        <taxon>Actinomycetes</taxon>
        <taxon>Kitasatosporales</taxon>
        <taxon>Streptomycetaceae</taxon>
        <taxon>Streptomyces</taxon>
    </lineage>
</organism>
<dbReference type="EMBL" id="BAAAUF010000055">
    <property type="protein sequence ID" value="GAA3066042.1"/>
    <property type="molecule type" value="Genomic_DNA"/>
</dbReference>
<comment type="subunit">
    <text evidence="4">Homotrimer.</text>
</comment>
<dbReference type="CDD" id="cd00452">
    <property type="entry name" value="KDPG_aldolase"/>
    <property type="match status" value="1"/>
</dbReference>
<proteinExistence type="inferred from homology"/>
<dbReference type="EC" id="4.1.2.14" evidence="5"/>
<dbReference type="SUPFAM" id="SSF51569">
    <property type="entry name" value="Aldolase"/>
    <property type="match status" value="1"/>
</dbReference>
<protein>
    <recommendedName>
        <fullName evidence="5">2-dehydro-3-deoxy-phosphogluconate aldolase</fullName>
        <ecNumber evidence="5">4.1.2.14</ecNumber>
    </recommendedName>
</protein>
<dbReference type="InterPro" id="IPR031338">
    <property type="entry name" value="KDPG/KHG_AS_2"/>
</dbReference>
<dbReference type="Pfam" id="PF01081">
    <property type="entry name" value="Aldolase"/>
    <property type="match status" value="1"/>
</dbReference>
<sequence length="220" mass="22004">MTSPLPSSPLPSSPSPASVLGLAPVVPVVVVTDAADAVPLARALVAGGLPAIEVTLRTPAGLEAIRAIAAEVEGSVVGAGTVLTPAQVGECVAAGARFLVSPGWTDALLTAMQASGVPFLPGVSTASEVVALLERGVTEMKFFPAQAAGGTAFLRSLAGPLPRARFCPTGGIGPVNAPEYLALPNVVCVGGTWMVPQDAIEARGWARIEGLAREAAALRA</sequence>
<evidence type="ECO:0000256" key="4">
    <source>
        <dbReference type="ARBA" id="ARBA00011233"/>
    </source>
</evidence>
<keyword evidence="10" id="KW-1185">Reference proteome</keyword>
<dbReference type="InterPro" id="IPR013785">
    <property type="entry name" value="Aldolase_TIM"/>
</dbReference>
<evidence type="ECO:0000256" key="3">
    <source>
        <dbReference type="ARBA" id="ARBA00006906"/>
    </source>
</evidence>
<comment type="caution">
    <text evidence="9">The sequence shown here is derived from an EMBL/GenBank/DDBJ whole genome shotgun (WGS) entry which is preliminary data.</text>
</comment>
<comment type="similarity">
    <text evidence="3">Belongs to the KHG/KDPG aldolase family.</text>
</comment>
<evidence type="ECO:0000256" key="6">
    <source>
        <dbReference type="ARBA" id="ARBA00023239"/>
    </source>
</evidence>
<comment type="pathway">
    <text evidence="2">Carbohydrate acid metabolism; 2-dehydro-3-deoxy-D-gluconate degradation; D-glyceraldehyde 3-phosphate and pyruvate from 2-dehydro-3-deoxy-D-gluconate: step 2/2.</text>
</comment>
<dbReference type="PANTHER" id="PTHR30246">
    <property type="entry name" value="2-KETO-3-DEOXY-6-PHOSPHOGLUCONATE ALDOLASE"/>
    <property type="match status" value="1"/>
</dbReference>
<comment type="catalytic activity">
    <reaction evidence="1">
        <text>2-dehydro-3-deoxy-6-phospho-D-gluconate = D-glyceraldehyde 3-phosphate + pyruvate</text>
        <dbReference type="Rhea" id="RHEA:17089"/>
        <dbReference type="ChEBI" id="CHEBI:15361"/>
        <dbReference type="ChEBI" id="CHEBI:57569"/>
        <dbReference type="ChEBI" id="CHEBI:59776"/>
        <dbReference type="EC" id="4.1.2.14"/>
    </reaction>
</comment>
<dbReference type="RefSeq" id="WP_234513008.1">
    <property type="nucleotide sequence ID" value="NZ_BAAAUF010000055.1"/>
</dbReference>
<keyword evidence="6" id="KW-0456">Lyase</keyword>
<dbReference type="Proteomes" id="UP001501532">
    <property type="component" value="Unassembled WGS sequence"/>
</dbReference>
<dbReference type="Gene3D" id="3.20.20.70">
    <property type="entry name" value="Aldolase class I"/>
    <property type="match status" value="1"/>
</dbReference>
<reference evidence="10" key="1">
    <citation type="journal article" date="2019" name="Int. J. Syst. Evol. Microbiol.">
        <title>The Global Catalogue of Microorganisms (GCM) 10K type strain sequencing project: providing services to taxonomists for standard genome sequencing and annotation.</title>
        <authorList>
            <consortium name="The Broad Institute Genomics Platform"/>
            <consortium name="The Broad Institute Genome Sequencing Center for Infectious Disease"/>
            <person name="Wu L."/>
            <person name="Ma J."/>
        </authorList>
    </citation>
    <scope>NUCLEOTIDE SEQUENCE [LARGE SCALE GENOMIC DNA]</scope>
    <source>
        <strain evidence="10">JCM 9091</strain>
    </source>
</reference>
<keyword evidence="8" id="KW-0119">Carbohydrate metabolism</keyword>
<evidence type="ECO:0000256" key="7">
    <source>
        <dbReference type="ARBA" id="ARBA00023270"/>
    </source>
</evidence>
<dbReference type="NCBIfam" id="NF004325">
    <property type="entry name" value="PRK05718.1"/>
    <property type="match status" value="1"/>
</dbReference>